<gene>
    <name evidence="2" type="ORF">DW789_12355</name>
</gene>
<name>A0A414FNJ1_9BACT</name>
<dbReference type="InterPro" id="IPR025624">
    <property type="entry name" value="PcfK"/>
</dbReference>
<dbReference type="AlphaFoldDB" id="A0A414FNJ1"/>
<protein>
    <submittedName>
        <fullName evidence="2">Uncharacterized protein</fullName>
    </submittedName>
</protein>
<accession>A0A414FNJ1</accession>
<sequence length="213" mass="23799">MTSFETTIQAYLENRAKTDSLFAETYKKANKSIEECVKYIYSKARKLAKGRNAVGVDEATVYGWAVHYYDEDDIKVNKVQERVEVVAPASEPAKAEQPKPQLKPQPKRKRGDDNSLQLSLFGGLLNPLFIFKEALATGTDLNTVKTAGIYRLTGSYPNAPFTQSWGCLIVLPISYGADYIQIAVESTSQYFEIYTRNDVSNSSSWKKIALSSV</sequence>
<evidence type="ECO:0000313" key="3">
    <source>
        <dbReference type="Proteomes" id="UP000284361"/>
    </source>
</evidence>
<evidence type="ECO:0000256" key="1">
    <source>
        <dbReference type="SAM" id="MobiDB-lite"/>
    </source>
</evidence>
<dbReference type="Proteomes" id="UP000284361">
    <property type="component" value="Unassembled WGS sequence"/>
</dbReference>
<dbReference type="CDD" id="cd19958">
    <property type="entry name" value="pyocin_knob"/>
    <property type="match status" value="1"/>
</dbReference>
<dbReference type="Pfam" id="PF14058">
    <property type="entry name" value="PcfK"/>
    <property type="match status" value="1"/>
</dbReference>
<proteinExistence type="predicted"/>
<reference evidence="2 3" key="1">
    <citation type="submission" date="2018-08" db="EMBL/GenBank/DDBJ databases">
        <title>A genome reference for cultivated species of the human gut microbiota.</title>
        <authorList>
            <person name="Zou Y."/>
            <person name="Xue W."/>
            <person name="Luo G."/>
        </authorList>
    </citation>
    <scope>NUCLEOTIDE SEQUENCE [LARGE SCALE GENOMIC DNA]</scope>
    <source>
        <strain evidence="2 3">AM31-10</strain>
    </source>
</reference>
<dbReference type="RefSeq" id="WP_118165672.1">
    <property type="nucleotide sequence ID" value="NZ_JAQEYB010000037.1"/>
</dbReference>
<evidence type="ECO:0000313" key="2">
    <source>
        <dbReference type="EMBL" id="RHD51460.1"/>
    </source>
</evidence>
<feature type="region of interest" description="Disordered" evidence="1">
    <location>
        <begin position="87"/>
        <end position="113"/>
    </location>
</feature>
<organism evidence="2 3">
    <name type="scientific">Phocaeicola plebeius</name>
    <dbReference type="NCBI Taxonomy" id="310297"/>
    <lineage>
        <taxon>Bacteria</taxon>
        <taxon>Pseudomonadati</taxon>
        <taxon>Bacteroidota</taxon>
        <taxon>Bacteroidia</taxon>
        <taxon>Bacteroidales</taxon>
        <taxon>Bacteroidaceae</taxon>
        <taxon>Phocaeicola</taxon>
    </lineage>
</organism>
<comment type="caution">
    <text evidence="2">The sequence shown here is derived from an EMBL/GenBank/DDBJ whole genome shotgun (WGS) entry which is preliminary data.</text>
</comment>
<dbReference type="EMBL" id="QSJG01000029">
    <property type="protein sequence ID" value="RHD51460.1"/>
    <property type="molecule type" value="Genomic_DNA"/>
</dbReference>